<dbReference type="InterPro" id="IPR036397">
    <property type="entry name" value="RNaseH_sf"/>
</dbReference>
<evidence type="ECO:0008006" key="3">
    <source>
        <dbReference type="Google" id="ProtNLM"/>
    </source>
</evidence>
<accession>A0A1X2GZ46</accession>
<name>A0A1X2GZ46_SYNRA</name>
<evidence type="ECO:0000313" key="1">
    <source>
        <dbReference type="EMBL" id="ORY89520.1"/>
    </source>
</evidence>
<reference evidence="1 2" key="1">
    <citation type="submission" date="2016-07" db="EMBL/GenBank/DDBJ databases">
        <title>Pervasive Adenine N6-methylation of Active Genes in Fungi.</title>
        <authorList>
            <consortium name="DOE Joint Genome Institute"/>
            <person name="Mondo S.J."/>
            <person name="Dannebaum R.O."/>
            <person name="Kuo R.C."/>
            <person name="Labutti K."/>
            <person name="Haridas S."/>
            <person name="Kuo A."/>
            <person name="Salamov A."/>
            <person name="Ahrendt S.R."/>
            <person name="Lipzen A."/>
            <person name="Sullivan W."/>
            <person name="Andreopoulos W.B."/>
            <person name="Clum A."/>
            <person name="Lindquist E."/>
            <person name="Daum C."/>
            <person name="Ramamoorthy G.K."/>
            <person name="Gryganskyi A."/>
            <person name="Culley D."/>
            <person name="Magnuson J.K."/>
            <person name="James T.Y."/>
            <person name="O'Malley M.A."/>
            <person name="Stajich J.E."/>
            <person name="Spatafora J.W."/>
            <person name="Visel A."/>
            <person name="Grigoriev I.V."/>
        </authorList>
    </citation>
    <scope>NUCLEOTIDE SEQUENCE [LARGE SCALE GENOMIC DNA]</scope>
    <source>
        <strain evidence="1 2">NRRL 2496</strain>
    </source>
</reference>
<dbReference type="Gene3D" id="3.30.420.10">
    <property type="entry name" value="Ribonuclease H-like superfamily/Ribonuclease H"/>
    <property type="match status" value="1"/>
</dbReference>
<proteinExistence type="predicted"/>
<organism evidence="1 2">
    <name type="scientific">Syncephalastrum racemosum</name>
    <name type="common">Filamentous fungus</name>
    <dbReference type="NCBI Taxonomy" id="13706"/>
    <lineage>
        <taxon>Eukaryota</taxon>
        <taxon>Fungi</taxon>
        <taxon>Fungi incertae sedis</taxon>
        <taxon>Mucoromycota</taxon>
        <taxon>Mucoromycotina</taxon>
        <taxon>Mucoromycetes</taxon>
        <taxon>Mucorales</taxon>
        <taxon>Syncephalastraceae</taxon>
        <taxon>Syncephalastrum</taxon>
    </lineage>
</organism>
<gene>
    <name evidence="1" type="ORF">BCR43DRAFT_448395</name>
</gene>
<dbReference type="AlphaFoldDB" id="A0A1X2GZ46"/>
<comment type="caution">
    <text evidence="1">The sequence shown here is derived from an EMBL/GenBank/DDBJ whole genome shotgun (WGS) entry which is preliminary data.</text>
</comment>
<keyword evidence="2" id="KW-1185">Reference proteome</keyword>
<dbReference type="EMBL" id="MCGN01000015">
    <property type="protein sequence ID" value="ORY89520.1"/>
    <property type="molecule type" value="Genomic_DNA"/>
</dbReference>
<sequence length="98" mass="11502">MCALPIFCSVSVRFLGSIRFGFELEPKPKIFGYFSETLPIEQFWSLVKRKIKRTTYADHETLMTRIADTCNELDLQNFRAITKHSADCFEKCRNKEML</sequence>
<dbReference type="GO" id="GO:0003676">
    <property type="term" value="F:nucleic acid binding"/>
    <property type="evidence" value="ECO:0007669"/>
    <property type="project" value="InterPro"/>
</dbReference>
<dbReference type="InParanoid" id="A0A1X2GZ46"/>
<evidence type="ECO:0000313" key="2">
    <source>
        <dbReference type="Proteomes" id="UP000242180"/>
    </source>
</evidence>
<dbReference type="Proteomes" id="UP000242180">
    <property type="component" value="Unassembled WGS sequence"/>
</dbReference>
<dbReference type="OrthoDB" id="2266637at2759"/>
<protein>
    <recommendedName>
        <fullName evidence="3">Tc1-like transposase DDE domain-containing protein</fullName>
    </recommendedName>
</protein>